<dbReference type="SUPFAM" id="SSF51045">
    <property type="entry name" value="WW domain"/>
    <property type="match status" value="2"/>
</dbReference>
<evidence type="ECO:0000256" key="7">
    <source>
        <dbReference type="ARBA" id="ARBA00022475"/>
    </source>
</evidence>
<feature type="compositionally biased region" description="Basic and acidic residues" evidence="23">
    <location>
        <begin position="1219"/>
        <end position="1272"/>
    </location>
</feature>
<sequence>FPDNYYGTPKPPAEPAPLLLNVTDQILPGATPGAEGKRKRNKSVSNMEKTSIEPPEEEEEERPVLNGDDMTVTPESSEHEEKSTGVSGEGSSTQPCPAPGYTQPEEAKEDMDVTKQTKPEENDDLGPLPDNWEMAYTEKGEVYFIDHNTKTTSWLDPRLAKKAKPPEECKENELPYGWEKIDDPIYGTYYVDHINRRTQFENPVLEAKRKLQQHNMPNAELGTKPMQAQGFREKPLFTRDASQLKGTFLSTTLKKSNMGFGFTIIGGDEPDEFLQVKSVIPDGPAAQDGKMETGDVIVYINEVCVLGHTHADVVKLFQSVPIGQSVNLVLCRGYPLPFDPEDPANSMVPPLAVMERPPVVVNGRHNYETYLEYISRTSQSVPDVTDRPPHSLHSIPADSQLDSTFPPPAHDDNVSMASSGATQAELMTLTIVKGAQGFGFTIADSPTGQRVKQILDIQGCPGLCEGDLIVEINQQNVQNLSHAEVVDILKECPVGSETSLIIHRGGFFSPWKTPKPMMERWENQGSPQTSLSAPAIPQNIPYPPALHRSSFPDSTEAFDPRKPDPYELYEKSRAIYESRQQVLPRTGFRVDSSGKYSSAFIELDVHLRRMESGFGFRILGGDEPGQPILIGAVIAMGSADRDGRLHPGDELVYVDGIPVAGKTHRYVIDLMHNAARNGQVNLTVRRKVLSAGDPCPENGRSPGSVSTHHSSPRSDYATYANSNHAVSSSNATPPEGFTSHSLQTSDVVIHRKENEGFGFVIISSLNRPESGSTITVPHKIGRIIDGSPADRCAKLKVGDRILAVNGQSIINMPHADIVKLIKDAGLSVTLRIIPQEGKSMALKNRKKTLMQWSLLPAAESSNWTRNSLTLARDCKYEHLPTLLNEFREQNPSKHTKVQPFCPIQEMLLNLLHNENYRSEVKARQDVKPDIRQPPFTDYRQSSTDYRQPPLDYRHPPVMDYQQPPSLDYRQPPLLDYRQHSPDTRQYPLSDYRQPQDFDYFTVDLEKGAKGFGFSIRGGREYKMDLYVLRLAEDGPAIRNGRMRVGDQIIEINGESTRDMTHARAIELIKSGGRRVRLLLKRGTGQVPEYDEPSAWSAPPATSPGLPEVALSLDDIISPLSSSHIAPPSDPSHQISPEPTWDIKREHNGRKPKELSVNGHKNKRLGEQRERSASPKKADRSKHEEASWKAYAEGKNKPTDGGRPTSESKAVGQSGMIEAGAREHVCAGTSDERFGRLRKPDNRRGGSLSKKEDHKPGNTSEKKSAAASDHVKLDPGATKTYGSNRCSSPGNDTDQSQRDPDGKPGEFPRKGHLHSINARGTNTTVRKATVSPGPWKIPGSDKLPSVLKSGTSAMSR</sequence>
<dbReference type="CDD" id="cd06731">
    <property type="entry name" value="PDZ1_MAGI-1_3-like"/>
    <property type="match status" value="1"/>
</dbReference>
<dbReference type="PANTHER" id="PTHR10316">
    <property type="entry name" value="MEMBRANE ASSOCIATED GUANYLATE KINASE-RELATED"/>
    <property type="match status" value="1"/>
</dbReference>
<organism evidence="26 27">
    <name type="scientific">Nothocercus julius</name>
    <dbReference type="NCBI Taxonomy" id="2585813"/>
    <lineage>
        <taxon>Eukaryota</taxon>
        <taxon>Metazoa</taxon>
        <taxon>Chordata</taxon>
        <taxon>Craniata</taxon>
        <taxon>Vertebrata</taxon>
        <taxon>Euteleostomi</taxon>
        <taxon>Archelosauria</taxon>
        <taxon>Archosauria</taxon>
        <taxon>Dinosauria</taxon>
        <taxon>Saurischia</taxon>
        <taxon>Theropoda</taxon>
        <taxon>Coelurosauria</taxon>
        <taxon>Aves</taxon>
        <taxon>Palaeognathae</taxon>
        <taxon>Tinamiformes</taxon>
        <taxon>Tinamidae</taxon>
        <taxon>Nothocercus</taxon>
    </lineage>
</organism>
<dbReference type="GO" id="GO:0030425">
    <property type="term" value="C:dendrite"/>
    <property type="evidence" value="ECO:0007669"/>
    <property type="project" value="TreeGrafter"/>
</dbReference>
<feature type="domain" description="PDZ" evidence="25">
    <location>
        <begin position="746"/>
        <end position="836"/>
    </location>
</feature>
<gene>
    <name evidence="26" type="primary">Magi2</name>
    <name evidence="26" type="ORF">NOTJUL_R03781</name>
</gene>
<feature type="domain" description="WW" evidence="24">
    <location>
        <begin position="126"/>
        <end position="159"/>
    </location>
</feature>
<evidence type="ECO:0000256" key="6">
    <source>
        <dbReference type="ARBA" id="ARBA00007014"/>
    </source>
</evidence>
<name>A0A7K7WAL2_9AVES</name>
<feature type="non-terminal residue" evidence="26">
    <location>
        <position position="1"/>
    </location>
</feature>
<feature type="compositionally biased region" description="Basic and acidic residues" evidence="23">
    <location>
        <begin position="1294"/>
        <end position="1308"/>
    </location>
</feature>
<evidence type="ECO:0000256" key="17">
    <source>
        <dbReference type="ARBA" id="ARBA00023212"/>
    </source>
</evidence>
<evidence type="ECO:0000256" key="15">
    <source>
        <dbReference type="ARBA" id="ARBA00023018"/>
    </source>
</evidence>
<feature type="domain" description="WW" evidence="24">
    <location>
        <begin position="172"/>
        <end position="205"/>
    </location>
</feature>
<dbReference type="Gene3D" id="2.20.70.10">
    <property type="match status" value="2"/>
</dbReference>
<evidence type="ECO:0000256" key="2">
    <source>
        <dbReference type="ARBA" id="ARBA00004202"/>
    </source>
</evidence>
<dbReference type="GO" id="GO:0005770">
    <property type="term" value="C:late endosome"/>
    <property type="evidence" value="ECO:0007669"/>
    <property type="project" value="UniProtKB-SubCell"/>
</dbReference>
<protein>
    <recommendedName>
        <fullName evidence="20">Membrane-associated guanylate kinase, WW and PDZ domain-containing protein 2</fullName>
    </recommendedName>
    <alternativeName>
        <fullName evidence="22">Atrophin-1-interacting protein 1</fullName>
    </alternativeName>
    <alternativeName>
        <fullName evidence="21">Membrane-associated guanylate kinase inverted 2</fullName>
    </alternativeName>
</protein>
<dbReference type="SUPFAM" id="SSF50156">
    <property type="entry name" value="PDZ domain-like"/>
    <property type="match status" value="5"/>
</dbReference>
<dbReference type="InterPro" id="IPR036020">
    <property type="entry name" value="WW_dom_sf"/>
</dbReference>
<feature type="domain" description="PDZ" evidence="25">
    <location>
        <begin position="604"/>
        <end position="686"/>
    </location>
</feature>
<comment type="similarity">
    <text evidence="6">Belongs to the MAGUK family.</text>
</comment>
<keyword evidence="15" id="KW-0770">Synapse</keyword>
<dbReference type="GO" id="GO:0007165">
    <property type="term" value="P:signal transduction"/>
    <property type="evidence" value="ECO:0007669"/>
    <property type="project" value="TreeGrafter"/>
</dbReference>
<keyword evidence="27" id="KW-1185">Reference proteome</keyword>
<dbReference type="PANTHER" id="PTHR10316:SF27">
    <property type="entry name" value="MEMBRANE-ASSOCIATED GUANYLATE KINASE, WW AND PDZ DOMAIN-CONTAINING PROTEIN 2"/>
    <property type="match status" value="1"/>
</dbReference>
<dbReference type="GO" id="GO:0007399">
    <property type="term" value="P:nervous system development"/>
    <property type="evidence" value="ECO:0007669"/>
    <property type="project" value="UniProtKB-KW"/>
</dbReference>
<keyword evidence="9" id="KW-0597">Phosphoprotein</keyword>
<feature type="domain" description="PDZ" evidence="25">
    <location>
        <begin position="250"/>
        <end position="319"/>
    </location>
</feature>
<dbReference type="GO" id="GO:0043113">
    <property type="term" value="P:receptor clustering"/>
    <property type="evidence" value="ECO:0007669"/>
    <property type="project" value="TreeGrafter"/>
</dbReference>
<feature type="region of interest" description="Disordered" evidence="23">
    <location>
        <begin position="380"/>
        <end position="401"/>
    </location>
</feature>
<dbReference type="CDD" id="cd00201">
    <property type="entry name" value="WW"/>
    <property type="match status" value="2"/>
</dbReference>
<feature type="compositionally biased region" description="Basic and acidic residues" evidence="23">
    <location>
        <begin position="110"/>
        <end position="120"/>
    </location>
</feature>
<dbReference type="GO" id="GO:0045202">
    <property type="term" value="C:synapse"/>
    <property type="evidence" value="ECO:0007669"/>
    <property type="project" value="UniProtKB-SubCell"/>
</dbReference>
<evidence type="ECO:0000259" key="25">
    <source>
        <dbReference type="PROSITE" id="PS50106"/>
    </source>
</evidence>
<dbReference type="InterPro" id="IPR001202">
    <property type="entry name" value="WW_dom"/>
</dbReference>
<evidence type="ECO:0000256" key="10">
    <source>
        <dbReference type="ARBA" id="ARBA00022583"/>
    </source>
</evidence>
<dbReference type="Pfam" id="PF00397">
    <property type="entry name" value="WW"/>
    <property type="match status" value="1"/>
</dbReference>
<dbReference type="InterPro" id="IPR001478">
    <property type="entry name" value="PDZ"/>
</dbReference>
<evidence type="ECO:0000256" key="3">
    <source>
        <dbReference type="ARBA" id="ARBA00004437"/>
    </source>
</evidence>
<dbReference type="Pfam" id="PF16663">
    <property type="entry name" value="MAGI_u1"/>
    <property type="match status" value="1"/>
</dbReference>
<feature type="region of interest" description="Disordered" evidence="23">
    <location>
        <begin position="920"/>
        <end position="971"/>
    </location>
</feature>
<evidence type="ECO:0000256" key="8">
    <source>
        <dbReference type="ARBA" id="ARBA00022490"/>
    </source>
</evidence>
<dbReference type="FunFam" id="2.30.42.10:FF:000006">
    <property type="entry name" value="Membrane associated guanylate kinase, WW and PDZ domain containing 1"/>
    <property type="match status" value="1"/>
</dbReference>
<keyword evidence="7" id="KW-1003">Cell membrane</keyword>
<dbReference type="GO" id="GO:0005911">
    <property type="term" value="C:cell-cell junction"/>
    <property type="evidence" value="ECO:0007669"/>
    <property type="project" value="TreeGrafter"/>
</dbReference>
<proteinExistence type="inferred from homology"/>
<keyword evidence="16" id="KW-0472">Membrane</keyword>
<evidence type="ECO:0000256" key="14">
    <source>
        <dbReference type="ARBA" id="ARBA00022902"/>
    </source>
</evidence>
<evidence type="ECO:0000256" key="12">
    <source>
        <dbReference type="ARBA" id="ARBA00022737"/>
    </source>
</evidence>
<feature type="compositionally biased region" description="Basic and acidic residues" evidence="23">
    <location>
        <begin position="920"/>
        <end position="930"/>
    </location>
</feature>
<dbReference type="FunFam" id="2.30.42.10:FF:000150">
    <property type="entry name" value="Membrane associated guanylate kinase, WW and PDZ domain containing 2"/>
    <property type="match status" value="1"/>
</dbReference>
<accession>A0A7K7WAL2</accession>
<dbReference type="OrthoDB" id="66881at2759"/>
<dbReference type="PROSITE" id="PS01159">
    <property type="entry name" value="WW_DOMAIN_1"/>
    <property type="match status" value="2"/>
</dbReference>
<dbReference type="FunFam" id="2.30.42.10:FF:000005">
    <property type="entry name" value="Membrane associated guanylate kinase, WW and PDZ domain containing 1"/>
    <property type="match status" value="1"/>
</dbReference>
<dbReference type="EMBL" id="VZSV01000088">
    <property type="protein sequence ID" value="NXA50713.1"/>
    <property type="molecule type" value="Genomic_DNA"/>
</dbReference>
<feature type="region of interest" description="Disordered" evidence="23">
    <location>
        <begin position="1119"/>
        <end position="1355"/>
    </location>
</feature>
<keyword evidence="11" id="KW-0771">Synaptosome</keyword>
<evidence type="ECO:0000313" key="26">
    <source>
        <dbReference type="EMBL" id="NXA50713.1"/>
    </source>
</evidence>
<comment type="caution">
    <text evidence="26">The sequence shown here is derived from an EMBL/GenBank/DDBJ whole genome shotgun (WGS) entry which is preliminary data.</text>
</comment>
<dbReference type="GO" id="GO:0070699">
    <property type="term" value="F:type II activin receptor binding"/>
    <property type="evidence" value="ECO:0007669"/>
    <property type="project" value="TreeGrafter"/>
</dbReference>
<dbReference type="SMART" id="SM00228">
    <property type="entry name" value="PDZ"/>
    <property type="match status" value="5"/>
</dbReference>
<feature type="region of interest" description="Disordered" evidence="23">
    <location>
        <begin position="691"/>
        <end position="717"/>
    </location>
</feature>
<feature type="compositionally biased region" description="Basic and acidic residues" evidence="23">
    <location>
        <begin position="1163"/>
        <end position="1199"/>
    </location>
</feature>
<evidence type="ECO:0000256" key="20">
    <source>
        <dbReference type="ARBA" id="ARBA00070827"/>
    </source>
</evidence>
<dbReference type="FunFam" id="2.20.70.10:FF:000002">
    <property type="entry name" value="Membrane-associated guanylate kinase, WW and PDZ domain-containing protein 3 isoform 1"/>
    <property type="match status" value="1"/>
</dbReference>
<dbReference type="GO" id="GO:0005886">
    <property type="term" value="C:plasma membrane"/>
    <property type="evidence" value="ECO:0007669"/>
    <property type="project" value="UniProtKB-SubCell"/>
</dbReference>
<evidence type="ECO:0000259" key="24">
    <source>
        <dbReference type="PROSITE" id="PS50020"/>
    </source>
</evidence>
<keyword evidence="8" id="KW-0963">Cytoplasm</keyword>
<keyword evidence="18" id="KW-0966">Cell projection</keyword>
<evidence type="ECO:0000256" key="13">
    <source>
        <dbReference type="ARBA" id="ARBA00022753"/>
    </source>
</evidence>
<evidence type="ECO:0000313" key="27">
    <source>
        <dbReference type="Proteomes" id="UP000531559"/>
    </source>
</evidence>
<feature type="non-terminal residue" evidence="26">
    <location>
        <position position="1355"/>
    </location>
</feature>
<keyword evidence="10" id="KW-0254">Endocytosis</keyword>
<dbReference type="PROSITE" id="PS50020">
    <property type="entry name" value="WW_DOMAIN_2"/>
    <property type="match status" value="2"/>
</dbReference>
<comment type="subcellular location">
    <subcellularLocation>
        <location evidence="2">Cell membrane</location>
        <topology evidence="2">Peripheral membrane protein</topology>
    </subcellularLocation>
    <subcellularLocation>
        <location evidence="4">Cell projection</location>
        <location evidence="4">Cilium</location>
        <location evidence="4">Photoreceptor outer segment</location>
    </subcellularLocation>
    <subcellularLocation>
        <location evidence="1">Cytoplasm</location>
        <location evidence="1">Cytoskeleton</location>
        <location evidence="1">Microtubule organizing center</location>
        <location evidence="1">Centrosome</location>
        <location evidence="1">Centriole</location>
    </subcellularLocation>
    <subcellularLocation>
        <location evidence="5">Late endosome</location>
    </subcellularLocation>
    <subcellularLocation>
        <location evidence="3">Photoreceptor inner segment</location>
    </subcellularLocation>
    <subcellularLocation>
        <location evidence="19">Synapse</location>
        <location evidence="19">Synaptosome</location>
    </subcellularLocation>
</comment>
<evidence type="ECO:0000256" key="4">
    <source>
        <dbReference type="ARBA" id="ARBA00004504"/>
    </source>
</evidence>
<keyword evidence="12" id="KW-0677">Repeat</keyword>
<dbReference type="CDD" id="cd06735">
    <property type="entry name" value="PDZ5_MAGI-1_3-like"/>
    <property type="match status" value="1"/>
</dbReference>
<evidence type="ECO:0000256" key="21">
    <source>
        <dbReference type="ARBA" id="ARBA00079516"/>
    </source>
</evidence>
<dbReference type="GO" id="GO:0001917">
    <property type="term" value="C:photoreceptor inner segment"/>
    <property type="evidence" value="ECO:0007669"/>
    <property type="project" value="UniProtKB-SubCell"/>
</dbReference>
<dbReference type="SMART" id="SM00456">
    <property type="entry name" value="WW"/>
    <property type="match status" value="2"/>
</dbReference>
<dbReference type="Gene3D" id="2.30.42.10">
    <property type="match status" value="5"/>
</dbReference>
<reference evidence="26 27" key="1">
    <citation type="submission" date="2019-09" db="EMBL/GenBank/DDBJ databases">
        <title>Bird 10,000 Genomes (B10K) Project - Family phase.</title>
        <authorList>
            <person name="Zhang G."/>
        </authorList>
    </citation>
    <scope>NUCLEOTIDE SEQUENCE [LARGE SCALE GENOMIC DNA]</scope>
    <source>
        <strain evidence="26">B10K-MSB-01</strain>
    </source>
</reference>
<dbReference type="GO" id="GO:0005814">
    <property type="term" value="C:centriole"/>
    <property type="evidence" value="ECO:0007669"/>
    <property type="project" value="UniProtKB-SubCell"/>
</dbReference>
<keyword evidence="14" id="KW-0524">Neurogenesis</keyword>
<evidence type="ECO:0000256" key="22">
    <source>
        <dbReference type="ARBA" id="ARBA00080410"/>
    </source>
</evidence>
<keyword evidence="17" id="KW-0206">Cytoskeleton</keyword>
<dbReference type="Proteomes" id="UP000531559">
    <property type="component" value="Unassembled WGS sequence"/>
</dbReference>
<feature type="compositionally biased region" description="Basic and acidic residues" evidence="23">
    <location>
        <begin position="1140"/>
        <end position="1153"/>
    </location>
</feature>
<dbReference type="GO" id="GO:0006897">
    <property type="term" value="P:endocytosis"/>
    <property type="evidence" value="ECO:0007669"/>
    <property type="project" value="UniProtKB-KW"/>
</dbReference>
<dbReference type="GO" id="GO:0030159">
    <property type="term" value="F:signaling receptor complex adaptor activity"/>
    <property type="evidence" value="ECO:0007669"/>
    <property type="project" value="TreeGrafter"/>
</dbReference>
<feature type="compositionally biased region" description="Polar residues" evidence="23">
    <location>
        <begin position="84"/>
        <end position="95"/>
    </location>
</feature>
<evidence type="ECO:0000256" key="23">
    <source>
        <dbReference type="SAM" id="MobiDB-lite"/>
    </source>
</evidence>
<dbReference type="PROSITE" id="PS50106">
    <property type="entry name" value="PDZ"/>
    <property type="match status" value="5"/>
</dbReference>
<dbReference type="Pfam" id="PF00595">
    <property type="entry name" value="PDZ"/>
    <property type="match status" value="5"/>
</dbReference>
<dbReference type="CDD" id="cd06733">
    <property type="entry name" value="PDZ3_MAGI-1_3-like"/>
    <property type="match status" value="1"/>
</dbReference>
<evidence type="ECO:0000256" key="5">
    <source>
        <dbReference type="ARBA" id="ARBA00004603"/>
    </source>
</evidence>
<feature type="domain" description="PDZ" evidence="25">
    <location>
        <begin position="428"/>
        <end position="491"/>
    </location>
</feature>
<feature type="compositionally biased region" description="Polar residues" evidence="23">
    <location>
        <begin position="1279"/>
        <end position="1293"/>
    </location>
</feature>
<evidence type="ECO:0000256" key="19">
    <source>
        <dbReference type="ARBA" id="ARBA00034102"/>
    </source>
</evidence>
<dbReference type="FunFam" id="2.30.42.10:FF:000144">
    <property type="entry name" value="Membrane associated guanylate kinase, WW and PDZ domain containing 2"/>
    <property type="match status" value="1"/>
</dbReference>
<dbReference type="InterPro" id="IPR036034">
    <property type="entry name" value="PDZ_sf"/>
</dbReference>
<feature type="domain" description="PDZ" evidence="25">
    <location>
        <begin position="1001"/>
        <end position="1083"/>
    </location>
</feature>
<dbReference type="GO" id="GO:0031697">
    <property type="term" value="F:beta-1 adrenergic receptor binding"/>
    <property type="evidence" value="ECO:0007669"/>
    <property type="project" value="TreeGrafter"/>
</dbReference>
<feature type="region of interest" description="Disordered" evidence="23">
    <location>
        <begin position="1"/>
        <end position="130"/>
    </location>
</feature>
<dbReference type="CDD" id="cd06734">
    <property type="entry name" value="PDZ4_MAGI-1_3-like"/>
    <property type="match status" value="1"/>
</dbReference>
<dbReference type="FunFam" id="2.20.70.10:FF:000001">
    <property type="entry name" value="Membrane-associated guanylate kinase, WW and PDZ domain-containing protein 1"/>
    <property type="match status" value="1"/>
</dbReference>
<evidence type="ECO:0000256" key="18">
    <source>
        <dbReference type="ARBA" id="ARBA00023273"/>
    </source>
</evidence>
<evidence type="ECO:0000256" key="11">
    <source>
        <dbReference type="ARBA" id="ARBA00022599"/>
    </source>
</evidence>
<keyword evidence="13" id="KW-0967">Endosome</keyword>
<dbReference type="CDD" id="cd06732">
    <property type="entry name" value="PDZ2_MAGI-1_3-like"/>
    <property type="match status" value="1"/>
</dbReference>
<dbReference type="GO" id="GO:0001750">
    <property type="term" value="C:photoreceptor outer segment"/>
    <property type="evidence" value="ECO:0007669"/>
    <property type="project" value="UniProtKB-SubCell"/>
</dbReference>
<evidence type="ECO:0000256" key="16">
    <source>
        <dbReference type="ARBA" id="ARBA00023136"/>
    </source>
</evidence>
<dbReference type="GO" id="GO:0046332">
    <property type="term" value="F:SMAD binding"/>
    <property type="evidence" value="ECO:0007669"/>
    <property type="project" value="TreeGrafter"/>
</dbReference>
<evidence type="ECO:0000256" key="1">
    <source>
        <dbReference type="ARBA" id="ARBA00004114"/>
    </source>
</evidence>
<evidence type="ECO:0000256" key="9">
    <source>
        <dbReference type="ARBA" id="ARBA00022553"/>
    </source>
</evidence>
<dbReference type="FunFam" id="2.30.42.10:FF:000113">
    <property type="entry name" value="Membrane associated guanylate kinase, WW and PDZ domain containing 2"/>
    <property type="match status" value="1"/>
</dbReference>